<sequence length="69" mass="7962">MKTTSPKYKLSINYSTELEKRAKRQNSGMARHILAGGKVVWIRRAGPHNPAWRYWLMGMLAKLLHAKVL</sequence>
<organism evidence="1 2">
    <name type="scientific">Neisseria iguanae</name>
    <dbReference type="NCBI Taxonomy" id="90242"/>
    <lineage>
        <taxon>Bacteria</taxon>
        <taxon>Pseudomonadati</taxon>
        <taxon>Pseudomonadota</taxon>
        <taxon>Betaproteobacteria</taxon>
        <taxon>Neisseriales</taxon>
        <taxon>Neisseriaceae</taxon>
        <taxon>Neisseria</taxon>
    </lineage>
</organism>
<reference evidence="1 2" key="1">
    <citation type="submission" date="2018-03" db="EMBL/GenBank/DDBJ databases">
        <title>Neisseria weixii sp. nov., isolated from the intestinal contents of Tibetan Plateau pika (Ochotona curzoniae) in Yushu, Qinghai Province, China.</title>
        <authorList>
            <person name="Gui Z."/>
        </authorList>
    </citation>
    <scope>NUCLEOTIDE SEQUENCE [LARGE SCALE GENOMIC DNA]</scope>
    <source>
        <strain evidence="1 2">ATCC 51483</strain>
    </source>
</reference>
<keyword evidence="2" id="KW-1185">Reference proteome</keyword>
<dbReference type="Proteomes" id="UP000241868">
    <property type="component" value="Unassembled WGS sequence"/>
</dbReference>
<evidence type="ECO:0000313" key="2">
    <source>
        <dbReference type="Proteomes" id="UP000241868"/>
    </source>
</evidence>
<protein>
    <submittedName>
        <fullName evidence="1">Uncharacterized protein</fullName>
    </submittedName>
</protein>
<proteinExistence type="predicted"/>
<accession>A0A2P7TX51</accession>
<dbReference type="AlphaFoldDB" id="A0A2P7TX51"/>
<gene>
    <name evidence="1" type="ORF">C7N83_13255</name>
</gene>
<name>A0A2P7TX51_9NEIS</name>
<feature type="non-terminal residue" evidence="1">
    <location>
        <position position="69"/>
    </location>
</feature>
<dbReference type="EMBL" id="PXYY01000143">
    <property type="protein sequence ID" value="PSJ79264.1"/>
    <property type="molecule type" value="Genomic_DNA"/>
</dbReference>
<evidence type="ECO:0000313" key="1">
    <source>
        <dbReference type="EMBL" id="PSJ79264.1"/>
    </source>
</evidence>
<comment type="caution">
    <text evidence="1">The sequence shown here is derived from an EMBL/GenBank/DDBJ whole genome shotgun (WGS) entry which is preliminary data.</text>
</comment>